<dbReference type="Gene3D" id="1.10.10.60">
    <property type="entry name" value="Homeodomain-like"/>
    <property type="match status" value="1"/>
</dbReference>
<evidence type="ECO:0000259" key="5">
    <source>
        <dbReference type="PROSITE" id="PS01124"/>
    </source>
</evidence>
<dbReference type="InterPro" id="IPR018060">
    <property type="entry name" value="HTH_AraC"/>
</dbReference>
<proteinExistence type="predicted"/>
<feature type="compositionally biased region" description="Acidic residues" evidence="4">
    <location>
        <begin position="350"/>
        <end position="359"/>
    </location>
</feature>
<reference evidence="6 7" key="1">
    <citation type="submission" date="2019-12" db="EMBL/GenBank/DDBJ databases">
        <authorList>
            <person name="Reyes-Prieto M."/>
        </authorList>
    </citation>
    <scope>NUCLEOTIDE SEQUENCE [LARGE SCALE GENOMIC DNA]</scope>
    <source>
        <strain evidence="6">HF14-78462</strain>
    </source>
</reference>
<dbReference type="PANTHER" id="PTHR46796">
    <property type="entry name" value="HTH-TYPE TRANSCRIPTIONAL ACTIVATOR RHAS-RELATED"/>
    <property type="match status" value="1"/>
</dbReference>
<dbReference type="GO" id="GO:0043565">
    <property type="term" value="F:sequence-specific DNA binding"/>
    <property type="evidence" value="ECO:0007669"/>
    <property type="project" value="InterPro"/>
</dbReference>
<dbReference type="InterPro" id="IPR009057">
    <property type="entry name" value="Homeodomain-like_sf"/>
</dbReference>
<evidence type="ECO:0000313" key="6">
    <source>
        <dbReference type="EMBL" id="CAA0106774.1"/>
    </source>
</evidence>
<dbReference type="GO" id="GO:0003700">
    <property type="term" value="F:DNA-binding transcription factor activity"/>
    <property type="evidence" value="ECO:0007669"/>
    <property type="project" value="InterPro"/>
</dbReference>
<evidence type="ECO:0000256" key="3">
    <source>
        <dbReference type="ARBA" id="ARBA00023163"/>
    </source>
</evidence>
<dbReference type="RefSeq" id="WP_159600210.1">
    <property type="nucleotide sequence ID" value="NZ_CACSAS010000001.1"/>
</dbReference>
<dbReference type="InterPro" id="IPR050204">
    <property type="entry name" value="AraC_XylS_family_regulators"/>
</dbReference>
<feature type="region of interest" description="Disordered" evidence="4">
    <location>
        <begin position="340"/>
        <end position="359"/>
    </location>
</feature>
<protein>
    <recommendedName>
        <fullName evidence="5">HTH araC/xylS-type domain-containing protein</fullName>
    </recommendedName>
</protein>
<sequence length="359" mass="39905">MQGSAYRVFDTAEEYLHTVRAAQVQAAVHERGTFRGELARIDFSRLWLQRGSENLARSLHISIPKARAPIFFLTDAAQPSTRLSGIEVQPGELVFWGRESEQYQRTDAAIRWGAMSLEPDALIRAALAILGHEIFVPAKTLVLRPNEHAMRRLVALHHFAGALAKSAPDVIAHKEVANALEQAMVHAMLAAIDCSEEKAPASGHRYRQHILERLEAFIARNAGRPLYLTELCESLGAPERTLRRVFTEQFGISPTRYLWLRRMHLVNRALQLADPACSSVTAIAMEHGFAELGRFATAYRQLFGEVPSATLRRKPDFVPRILPSSYLGLIPFELRGLPASSTGSTQPVESEPDSAEVEA</sequence>
<gene>
    <name evidence="6" type="ORF">STARVERO_03375</name>
</gene>
<evidence type="ECO:0000313" key="7">
    <source>
        <dbReference type="Proteomes" id="UP000433050"/>
    </source>
</evidence>
<evidence type="ECO:0000256" key="2">
    <source>
        <dbReference type="ARBA" id="ARBA00023125"/>
    </source>
</evidence>
<dbReference type="Pfam" id="PF12833">
    <property type="entry name" value="HTH_18"/>
    <property type="match status" value="1"/>
</dbReference>
<evidence type="ECO:0000256" key="1">
    <source>
        <dbReference type="ARBA" id="ARBA00023015"/>
    </source>
</evidence>
<dbReference type="PANTHER" id="PTHR46796:SF12">
    <property type="entry name" value="HTH-TYPE DNA-BINDING TRANSCRIPTIONAL ACTIVATOR EUTR"/>
    <property type="match status" value="1"/>
</dbReference>
<evidence type="ECO:0000256" key="4">
    <source>
        <dbReference type="SAM" id="MobiDB-lite"/>
    </source>
</evidence>
<dbReference type="SUPFAM" id="SSF46689">
    <property type="entry name" value="Homeodomain-like"/>
    <property type="match status" value="1"/>
</dbReference>
<feature type="domain" description="HTH araC/xylS-type" evidence="5">
    <location>
        <begin position="212"/>
        <end position="313"/>
    </location>
</feature>
<keyword evidence="2" id="KW-0238">DNA-binding</keyword>
<dbReference type="Proteomes" id="UP000433050">
    <property type="component" value="Unassembled WGS sequence"/>
</dbReference>
<keyword evidence="3" id="KW-0804">Transcription</keyword>
<dbReference type="SMART" id="SM00342">
    <property type="entry name" value="HTH_ARAC"/>
    <property type="match status" value="1"/>
</dbReference>
<name>A0A5S9PQC7_9HYPH</name>
<dbReference type="EMBL" id="CACSAS010000001">
    <property type="protein sequence ID" value="CAA0106774.1"/>
    <property type="molecule type" value="Genomic_DNA"/>
</dbReference>
<dbReference type="AlphaFoldDB" id="A0A5S9PQC7"/>
<keyword evidence="7" id="KW-1185">Reference proteome</keyword>
<organism evidence="6 7">
    <name type="scientific">Starkeya nomas</name>
    <dbReference type="NCBI Taxonomy" id="2666134"/>
    <lineage>
        <taxon>Bacteria</taxon>
        <taxon>Pseudomonadati</taxon>
        <taxon>Pseudomonadota</taxon>
        <taxon>Alphaproteobacteria</taxon>
        <taxon>Hyphomicrobiales</taxon>
        <taxon>Xanthobacteraceae</taxon>
        <taxon>Starkeya</taxon>
    </lineage>
</organism>
<keyword evidence="1" id="KW-0805">Transcription regulation</keyword>
<dbReference type="PROSITE" id="PS01124">
    <property type="entry name" value="HTH_ARAC_FAMILY_2"/>
    <property type="match status" value="1"/>
</dbReference>
<accession>A0A5S9PQC7</accession>